<evidence type="ECO:0000313" key="2">
    <source>
        <dbReference type="EMBL" id="EET02883.1"/>
    </source>
</evidence>
<proteinExistence type="predicted"/>
<name>A0A0E1VQ18_BURPE</name>
<dbReference type="GeneID" id="93062443"/>
<dbReference type="Proteomes" id="UP000001812">
    <property type="component" value="Chromosome II"/>
</dbReference>
<accession>A0A0E1VQ18</accession>
<feature type="compositionally biased region" description="Basic and acidic residues" evidence="1">
    <location>
        <begin position="36"/>
        <end position="48"/>
    </location>
</feature>
<dbReference type="EMBL" id="CM000833">
    <property type="protein sequence ID" value="EET02883.1"/>
    <property type="molecule type" value="Genomic_DNA"/>
</dbReference>
<reference evidence="2" key="1">
    <citation type="submission" date="2009-05" db="EMBL/GenBank/DDBJ databases">
        <authorList>
            <person name="Harkins D.M."/>
            <person name="DeShazer D."/>
            <person name="Woods D.E."/>
            <person name="Brinkac L.M."/>
            <person name="Brown K.A."/>
            <person name="Hung G.C."/>
            <person name="Tuanyok A."/>
            <person name="Zhang B."/>
            <person name="Nierman W.C."/>
        </authorList>
    </citation>
    <scope>NUCLEOTIDE SEQUENCE [LARGE SCALE GENOMIC DNA]</scope>
    <source>
        <strain evidence="2">1710a</strain>
    </source>
</reference>
<dbReference type="AlphaFoldDB" id="A0A0E1VQ18"/>
<evidence type="ECO:0000256" key="1">
    <source>
        <dbReference type="SAM" id="MobiDB-lite"/>
    </source>
</evidence>
<sequence>MWVFDDARDEIGTARRARRRSRPDCADFIFSRLEKAQASRRADGDTGSRTDAPVGHLIRT</sequence>
<feature type="region of interest" description="Disordered" evidence="1">
    <location>
        <begin position="36"/>
        <end position="60"/>
    </location>
</feature>
<gene>
    <name evidence="2" type="ORF">BURPS1710A_A2972</name>
</gene>
<protein>
    <submittedName>
        <fullName evidence="2">Uncharacterized protein</fullName>
    </submittedName>
</protein>
<dbReference type="RefSeq" id="WP_004195611.1">
    <property type="nucleotide sequence ID" value="NZ_CM000833.1"/>
</dbReference>
<dbReference type="HOGENOM" id="CLU_194351_0_0_4"/>
<organism evidence="2">
    <name type="scientific">Burkholderia pseudomallei 1710a</name>
    <dbReference type="NCBI Taxonomy" id="320371"/>
    <lineage>
        <taxon>Bacteria</taxon>
        <taxon>Pseudomonadati</taxon>
        <taxon>Pseudomonadota</taxon>
        <taxon>Betaproteobacteria</taxon>
        <taxon>Burkholderiales</taxon>
        <taxon>Burkholderiaceae</taxon>
        <taxon>Burkholderia</taxon>
        <taxon>pseudomallei group</taxon>
    </lineage>
</organism>